<dbReference type="AlphaFoldDB" id="A0A3S5CFN3"/>
<dbReference type="EMBL" id="CAAALY010031793">
    <property type="protein sequence ID" value="VEL17258.1"/>
    <property type="molecule type" value="Genomic_DNA"/>
</dbReference>
<reference evidence="1" key="1">
    <citation type="submission" date="2018-11" db="EMBL/GenBank/DDBJ databases">
        <authorList>
            <consortium name="Pathogen Informatics"/>
        </authorList>
    </citation>
    <scope>NUCLEOTIDE SEQUENCE</scope>
</reference>
<proteinExistence type="predicted"/>
<evidence type="ECO:0000313" key="1">
    <source>
        <dbReference type="EMBL" id="VEL17258.1"/>
    </source>
</evidence>
<accession>A0A3S5CFN3</accession>
<dbReference type="Proteomes" id="UP000784294">
    <property type="component" value="Unassembled WGS sequence"/>
</dbReference>
<sequence length="57" mass="6897">MHHCLLQPYWLPVHSPGSRQNQPYLQRLSRSWHTVDRCHLRRGQSGRLYGQWVLFGR</sequence>
<keyword evidence="2" id="KW-1185">Reference proteome</keyword>
<protein>
    <submittedName>
        <fullName evidence="1">Uncharacterized protein</fullName>
    </submittedName>
</protein>
<organism evidence="1 2">
    <name type="scientific">Protopolystoma xenopodis</name>
    <dbReference type="NCBI Taxonomy" id="117903"/>
    <lineage>
        <taxon>Eukaryota</taxon>
        <taxon>Metazoa</taxon>
        <taxon>Spiralia</taxon>
        <taxon>Lophotrochozoa</taxon>
        <taxon>Platyhelminthes</taxon>
        <taxon>Monogenea</taxon>
        <taxon>Polyopisthocotylea</taxon>
        <taxon>Polystomatidea</taxon>
        <taxon>Polystomatidae</taxon>
        <taxon>Protopolystoma</taxon>
    </lineage>
</organism>
<gene>
    <name evidence="1" type="ORF">PXEA_LOCUS10698</name>
</gene>
<evidence type="ECO:0000313" key="2">
    <source>
        <dbReference type="Proteomes" id="UP000784294"/>
    </source>
</evidence>
<comment type="caution">
    <text evidence="1">The sequence shown here is derived from an EMBL/GenBank/DDBJ whole genome shotgun (WGS) entry which is preliminary data.</text>
</comment>
<name>A0A3S5CFN3_9PLAT</name>